<feature type="transmembrane region" description="Helical" evidence="2">
    <location>
        <begin position="42"/>
        <end position="61"/>
    </location>
</feature>
<feature type="compositionally biased region" description="Polar residues" evidence="1">
    <location>
        <begin position="135"/>
        <end position="146"/>
    </location>
</feature>
<dbReference type="GeneID" id="73903884"/>
<protein>
    <submittedName>
        <fullName evidence="3">MSCRAMM family adhesin SdrC</fullName>
    </submittedName>
</protein>
<accession>A0ABD5NN55</accession>
<feature type="compositionally biased region" description="Acidic residues" evidence="1">
    <location>
        <begin position="178"/>
        <end position="206"/>
    </location>
</feature>
<proteinExistence type="predicted"/>
<organism evidence="3 4">
    <name type="scientific">Halovivax cerinus</name>
    <dbReference type="NCBI Taxonomy" id="1487865"/>
    <lineage>
        <taxon>Archaea</taxon>
        <taxon>Methanobacteriati</taxon>
        <taxon>Methanobacteriota</taxon>
        <taxon>Stenosarchaea group</taxon>
        <taxon>Halobacteria</taxon>
        <taxon>Halobacteriales</taxon>
        <taxon>Natrialbaceae</taxon>
        <taxon>Halovivax</taxon>
    </lineage>
</organism>
<keyword evidence="2" id="KW-0472">Membrane</keyword>
<sequence length="212" mass="21729">MATEQRLPEVLVKEAIGAGLESPMRESILEAVEDAEGSRRGVSIPLVVGAGTVGAAMGYLLGSSETSSVEPAAESLPVETPDPVADTETNDDEGDGTGGSWLTRLLTLVAVAAAIAYLRRRRGSDDGWEPIDDVQSPTEEASSIVDTITDEGEHTSESTDTEEPSSTDDASDAGGDSETVDDSDGESTGETETGDADGDSDTDGADESSNAS</sequence>
<feature type="region of interest" description="Disordered" evidence="1">
    <location>
        <begin position="124"/>
        <end position="212"/>
    </location>
</feature>
<keyword evidence="2" id="KW-1133">Transmembrane helix</keyword>
<feature type="transmembrane region" description="Helical" evidence="2">
    <location>
        <begin position="101"/>
        <end position="118"/>
    </location>
</feature>
<evidence type="ECO:0000313" key="3">
    <source>
        <dbReference type="EMBL" id="MFC3958492.1"/>
    </source>
</evidence>
<gene>
    <name evidence="3" type="ORF">ACFOUR_08950</name>
</gene>
<name>A0ABD5NN55_9EURY</name>
<evidence type="ECO:0000256" key="2">
    <source>
        <dbReference type="SAM" id="Phobius"/>
    </source>
</evidence>
<keyword evidence="2" id="KW-0812">Transmembrane</keyword>
<keyword evidence="4" id="KW-1185">Reference proteome</keyword>
<evidence type="ECO:0000256" key="1">
    <source>
        <dbReference type="SAM" id="MobiDB-lite"/>
    </source>
</evidence>
<evidence type="ECO:0000313" key="4">
    <source>
        <dbReference type="Proteomes" id="UP001595846"/>
    </source>
</evidence>
<feature type="compositionally biased region" description="Acidic residues" evidence="1">
    <location>
        <begin position="159"/>
        <end position="171"/>
    </location>
</feature>
<dbReference type="Proteomes" id="UP001595846">
    <property type="component" value="Unassembled WGS sequence"/>
</dbReference>
<comment type="caution">
    <text evidence="3">The sequence shown here is derived from an EMBL/GenBank/DDBJ whole genome shotgun (WGS) entry which is preliminary data.</text>
</comment>
<reference evidence="3 4" key="1">
    <citation type="journal article" date="2019" name="Int. J. Syst. Evol. Microbiol.">
        <title>The Global Catalogue of Microorganisms (GCM) 10K type strain sequencing project: providing services to taxonomists for standard genome sequencing and annotation.</title>
        <authorList>
            <consortium name="The Broad Institute Genomics Platform"/>
            <consortium name="The Broad Institute Genome Sequencing Center for Infectious Disease"/>
            <person name="Wu L."/>
            <person name="Ma J."/>
        </authorList>
    </citation>
    <scope>NUCLEOTIDE SEQUENCE [LARGE SCALE GENOMIC DNA]</scope>
    <source>
        <strain evidence="3 4">IBRC-M 10256</strain>
    </source>
</reference>
<dbReference type="AlphaFoldDB" id="A0ABD5NN55"/>
<feature type="region of interest" description="Disordered" evidence="1">
    <location>
        <begin position="64"/>
        <end position="100"/>
    </location>
</feature>
<dbReference type="RefSeq" id="WP_256531163.1">
    <property type="nucleotide sequence ID" value="NZ_CP101824.1"/>
</dbReference>
<dbReference type="EMBL" id="JBHSAQ010000003">
    <property type="protein sequence ID" value="MFC3958492.1"/>
    <property type="molecule type" value="Genomic_DNA"/>
</dbReference>